<dbReference type="PANTHER" id="PTHR43240:SF1">
    <property type="entry name" value="BLR5584 PROTEIN"/>
    <property type="match status" value="1"/>
</dbReference>
<reference evidence="3 4" key="1">
    <citation type="submission" date="2020-03" db="EMBL/GenBank/DDBJ databases">
        <title>Hydrogenophaga sp. nov. isolated from cyanobacterial mat.</title>
        <authorList>
            <person name="Thorat V."/>
            <person name="Kirdat K."/>
            <person name="Tiwarekar B."/>
            <person name="Costa E.D."/>
            <person name="Yadav A."/>
        </authorList>
    </citation>
    <scope>NUCLEOTIDE SEQUENCE [LARGE SCALE GENOMIC DNA]</scope>
    <source>
        <strain evidence="3 4">BA0156</strain>
    </source>
</reference>
<keyword evidence="1" id="KW-0378">Hydrolase</keyword>
<dbReference type="GO" id="GO:0005829">
    <property type="term" value="C:cytosol"/>
    <property type="evidence" value="ECO:0007669"/>
    <property type="project" value="TreeGrafter"/>
</dbReference>
<dbReference type="InterPro" id="IPR003736">
    <property type="entry name" value="PAAI_dom"/>
</dbReference>
<dbReference type="NCBIfam" id="TIGR00369">
    <property type="entry name" value="unchar_dom_1"/>
    <property type="match status" value="1"/>
</dbReference>
<dbReference type="PANTHER" id="PTHR43240">
    <property type="entry name" value="1,4-DIHYDROXY-2-NAPHTHOYL-COA THIOESTERASE 1"/>
    <property type="match status" value="1"/>
</dbReference>
<dbReference type="AlphaFoldDB" id="A0A6G8IDC0"/>
<name>A0A6G8IDC0_9BURK</name>
<evidence type="ECO:0000256" key="1">
    <source>
        <dbReference type="ARBA" id="ARBA00022801"/>
    </source>
</evidence>
<dbReference type="InterPro" id="IPR029069">
    <property type="entry name" value="HotDog_dom_sf"/>
</dbReference>
<keyword evidence="4" id="KW-1185">Reference proteome</keyword>
<dbReference type="Gene3D" id="3.10.129.10">
    <property type="entry name" value="Hotdog Thioesterase"/>
    <property type="match status" value="1"/>
</dbReference>
<dbReference type="SUPFAM" id="SSF54637">
    <property type="entry name" value="Thioesterase/thiol ester dehydrase-isomerase"/>
    <property type="match status" value="1"/>
</dbReference>
<dbReference type="GO" id="GO:0061522">
    <property type="term" value="F:1,4-dihydroxy-2-naphthoyl-CoA thioesterase activity"/>
    <property type="evidence" value="ECO:0007669"/>
    <property type="project" value="TreeGrafter"/>
</dbReference>
<protein>
    <submittedName>
        <fullName evidence="3">PaaI family thioesterase</fullName>
    </submittedName>
</protein>
<dbReference type="Pfam" id="PF03061">
    <property type="entry name" value="4HBT"/>
    <property type="match status" value="1"/>
</dbReference>
<sequence>MRSIVSTINAYATESEISMSDTLQQWLADEEAVLAALAKGPGPGVALPDQVAGKSGLELMHAMLRGELPYAAIAPTLDFLIVGVGDGTATFQGTPLPRHFNPMGTVHGGWFATLLDSALGCAVHTKMPPGRAYTTAELGVNIVRALTPKVPRVRAIGQVVHCGRQLATAEARLVGPDGTLYAHATTTCLVFETR</sequence>
<evidence type="ECO:0000313" key="3">
    <source>
        <dbReference type="EMBL" id="QIM51068.1"/>
    </source>
</evidence>
<accession>A0A6G8IDC0</accession>
<evidence type="ECO:0000313" key="4">
    <source>
        <dbReference type="Proteomes" id="UP000503162"/>
    </source>
</evidence>
<dbReference type="EMBL" id="CP049989">
    <property type="protein sequence ID" value="QIM51068.1"/>
    <property type="molecule type" value="Genomic_DNA"/>
</dbReference>
<gene>
    <name evidence="3" type="ORF">G9Q37_02415</name>
</gene>
<evidence type="ECO:0000259" key="2">
    <source>
        <dbReference type="Pfam" id="PF03061"/>
    </source>
</evidence>
<proteinExistence type="predicted"/>
<dbReference type="Proteomes" id="UP000503162">
    <property type="component" value="Chromosome"/>
</dbReference>
<dbReference type="KEGG" id="hcz:G9Q37_02415"/>
<feature type="domain" description="Thioesterase" evidence="2">
    <location>
        <begin position="103"/>
        <end position="180"/>
    </location>
</feature>
<organism evidence="3 4">
    <name type="scientific">Hydrogenophaga crocea</name>
    <dbReference type="NCBI Taxonomy" id="2716225"/>
    <lineage>
        <taxon>Bacteria</taxon>
        <taxon>Pseudomonadati</taxon>
        <taxon>Pseudomonadota</taxon>
        <taxon>Betaproteobacteria</taxon>
        <taxon>Burkholderiales</taxon>
        <taxon>Comamonadaceae</taxon>
        <taxon>Hydrogenophaga</taxon>
    </lineage>
</organism>
<dbReference type="InterPro" id="IPR006683">
    <property type="entry name" value="Thioestr_dom"/>
</dbReference>
<dbReference type="CDD" id="cd03443">
    <property type="entry name" value="PaaI_thioesterase"/>
    <property type="match status" value="1"/>
</dbReference>